<dbReference type="InterPro" id="IPR001494">
    <property type="entry name" value="Importin-beta_N"/>
</dbReference>
<dbReference type="GO" id="GO:0031267">
    <property type="term" value="F:small GTPase binding"/>
    <property type="evidence" value="ECO:0007669"/>
    <property type="project" value="InterPro"/>
</dbReference>
<dbReference type="AlphaFoldDB" id="A0A6C0BFF3"/>
<evidence type="ECO:0000256" key="1">
    <source>
        <dbReference type="SAM" id="MobiDB-lite"/>
    </source>
</evidence>
<feature type="compositionally biased region" description="Polar residues" evidence="1">
    <location>
        <begin position="260"/>
        <end position="276"/>
    </location>
</feature>
<dbReference type="GO" id="GO:0006886">
    <property type="term" value="P:intracellular protein transport"/>
    <property type="evidence" value="ECO:0007669"/>
    <property type="project" value="InterPro"/>
</dbReference>
<reference evidence="3" key="1">
    <citation type="journal article" date="2020" name="Nature">
        <title>Giant virus diversity and host interactions through global metagenomics.</title>
        <authorList>
            <person name="Schulz F."/>
            <person name="Roux S."/>
            <person name="Paez-Espino D."/>
            <person name="Jungbluth S."/>
            <person name="Walsh D.A."/>
            <person name="Denef V.J."/>
            <person name="McMahon K.D."/>
            <person name="Konstantinidis K.T."/>
            <person name="Eloe-Fadrosh E.A."/>
            <person name="Kyrpides N.C."/>
            <person name="Woyke T."/>
        </authorList>
    </citation>
    <scope>NUCLEOTIDE SEQUENCE</scope>
    <source>
        <strain evidence="3">GVMAG-M-3300010160-4</strain>
    </source>
</reference>
<accession>A0A6C0BFF3</accession>
<evidence type="ECO:0000313" key="3">
    <source>
        <dbReference type="EMBL" id="QHS90113.1"/>
    </source>
</evidence>
<feature type="region of interest" description="Disordered" evidence="1">
    <location>
        <begin position="259"/>
        <end position="289"/>
    </location>
</feature>
<dbReference type="PROSITE" id="PS50166">
    <property type="entry name" value="IMPORTIN_B_NT"/>
    <property type="match status" value="1"/>
</dbReference>
<evidence type="ECO:0000259" key="2">
    <source>
        <dbReference type="PROSITE" id="PS50166"/>
    </source>
</evidence>
<name>A0A6C0BFF3_9ZZZZ</name>
<dbReference type="EMBL" id="MN739127">
    <property type="protein sequence ID" value="QHS90113.1"/>
    <property type="molecule type" value="Genomic_DNA"/>
</dbReference>
<feature type="domain" description="Importin N-terminal" evidence="2">
    <location>
        <begin position="1"/>
        <end position="41"/>
    </location>
</feature>
<organism evidence="3">
    <name type="scientific">viral metagenome</name>
    <dbReference type="NCBI Taxonomy" id="1070528"/>
    <lineage>
        <taxon>unclassified sequences</taxon>
        <taxon>metagenomes</taxon>
        <taxon>organismal metagenomes</taxon>
    </lineage>
</organism>
<protein>
    <recommendedName>
        <fullName evidence="2">Importin N-terminal domain-containing protein</fullName>
    </recommendedName>
</protein>
<sequence>MSVTLKKIIQQLWVDKQRSFNDINKSSNSYIAGEILSTMYDLNVENKLAGESLIFLKTSNSIEHIVNILKRTSIHDVDHSISEEMHLILGSNKDHMKITLFNIIEQKMKLYNFSENHSIDVIVDEIISDILKLKVQGQLDEDTRLITDKPDHKDLLTDLINSVIEGIDLLDAIKELYLNISNREQEFFDEVVRVDDINEIKSLVEKSNEDTKNSIDELKAIVVNLVQDSVSRFTQIHGHLDHIGSFNSSHFTALGEKIQSKNQPGFQTKNQSSSQNRRLRMKNYEDDDV</sequence>
<proteinExistence type="predicted"/>